<evidence type="ECO:0000313" key="1">
    <source>
        <dbReference type="EMBL" id="KAJ8415671.1"/>
    </source>
</evidence>
<keyword evidence="2" id="KW-1185">Reference proteome</keyword>
<organism evidence="1 2">
    <name type="scientific">Aldrovandia affinis</name>
    <dbReference type="NCBI Taxonomy" id="143900"/>
    <lineage>
        <taxon>Eukaryota</taxon>
        <taxon>Metazoa</taxon>
        <taxon>Chordata</taxon>
        <taxon>Craniata</taxon>
        <taxon>Vertebrata</taxon>
        <taxon>Euteleostomi</taxon>
        <taxon>Actinopterygii</taxon>
        <taxon>Neopterygii</taxon>
        <taxon>Teleostei</taxon>
        <taxon>Notacanthiformes</taxon>
        <taxon>Halosauridae</taxon>
        <taxon>Aldrovandia</taxon>
    </lineage>
</organism>
<accession>A0AAD7T8Q5</accession>
<comment type="caution">
    <text evidence="1">The sequence shown here is derived from an EMBL/GenBank/DDBJ whole genome shotgun (WGS) entry which is preliminary data.</text>
</comment>
<reference evidence="1" key="1">
    <citation type="journal article" date="2023" name="Science">
        <title>Genome structures resolve the early diversification of teleost fishes.</title>
        <authorList>
            <person name="Parey E."/>
            <person name="Louis A."/>
            <person name="Montfort J."/>
            <person name="Bouchez O."/>
            <person name="Roques C."/>
            <person name="Iampietro C."/>
            <person name="Lluch J."/>
            <person name="Castinel A."/>
            <person name="Donnadieu C."/>
            <person name="Desvignes T."/>
            <person name="Floi Bucao C."/>
            <person name="Jouanno E."/>
            <person name="Wen M."/>
            <person name="Mejri S."/>
            <person name="Dirks R."/>
            <person name="Jansen H."/>
            <person name="Henkel C."/>
            <person name="Chen W.J."/>
            <person name="Zahm M."/>
            <person name="Cabau C."/>
            <person name="Klopp C."/>
            <person name="Thompson A.W."/>
            <person name="Robinson-Rechavi M."/>
            <person name="Braasch I."/>
            <person name="Lecointre G."/>
            <person name="Bobe J."/>
            <person name="Postlethwait J.H."/>
            <person name="Berthelot C."/>
            <person name="Roest Crollius H."/>
            <person name="Guiguen Y."/>
        </authorList>
    </citation>
    <scope>NUCLEOTIDE SEQUENCE</scope>
    <source>
        <strain evidence="1">NC1722</strain>
    </source>
</reference>
<dbReference type="AlphaFoldDB" id="A0AAD7T8Q5"/>
<protein>
    <submittedName>
        <fullName evidence="1">Uncharacterized protein</fullName>
    </submittedName>
</protein>
<dbReference type="EMBL" id="JAINUG010000008">
    <property type="protein sequence ID" value="KAJ8415671.1"/>
    <property type="molecule type" value="Genomic_DNA"/>
</dbReference>
<name>A0AAD7T8Q5_9TELE</name>
<evidence type="ECO:0000313" key="2">
    <source>
        <dbReference type="Proteomes" id="UP001221898"/>
    </source>
</evidence>
<gene>
    <name evidence="1" type="ORF">AAFF_G00402280</name>
</gene>
<dbReference type="Proteomes" id="UP001221898">
    <property type="component" value="Unassembled WGS sequence"/>
</dbReference>
<sequence length="82" mass="8861">MAADSPPLHTEAPLSVLLELLSVTLHPVLENSSSVCAATVTAPLERRELTTHSSHPFQLASLATADTHHAIARHLWAYRSIT</sequence>
<proteinExistence type="predicted"/>